<accession>A0ABQ6JKS7</accession>
<comment type="caution">
    <text evidence="1">The sequence shown here is derived from an EMBL/GenBank/DDBJ whole genome shotgun (WGS) entry which is preliminary data.</text>
</comment>
<dbReference type="EMBL" id="BSUZ01000001">
    <property type="protein sequence ID" value="GMA87754.1"/>
    <property type="molecule type" value="Genomic_DNA"/>
</dbReference>
<keyword evidence="2" id="KW-1185">Reference proteome</keyword>
<dbReference type="Proteomes" id="UP001157017">
    <property type="component" value="Unassembled WGS sequence"/>
</dbReference>
<name>A0ABQ6JKS7_9ACTN</name>
<gene>
    <name evidence="1" type="ORF">GCM10025868_30040</name>
</gene>
<reference evidence="2" key="1">
    <citation type="journal article" date="2019" name="Int. J. Syst. Evol. Microbiol.">
        <title>The Global Catalogue of Microorganisms (GCM) 10K type strain sequencing project: providing services to taxonomists for standard genome sequencing and annotation.</title>
        <authorList>
            <consortium name="The Broad Institute Genomics Platform"/>
            <consortium name="The Broad Institute Genome Sequencing Center for Infectious Disease"/>
            <person name="Wu L."/>
            <person name="Ma J."/>
        </authorList>
    </citation>
    <scope>NUCLEOTIDE SEQUENCE [LARGE SCALE GENOMIC DNA]</scope>
    <source>
        <strain evidence="2">NBRC 108730</strain>
    </source>
</reference>
<organism evidence="1 2">
    <name type="scientific">Angustibacter aerolatus</name>
    <dbReference type="NCBI Taxonomy" id="1162965"/>
    <lineage>
        <taxon>Bacteria</taxon>
        <taxon>Bacillati</taxon>
        <taxon>Actinomycetota</taxon>
        <taxon>Actinomycetes</taxon>
        <taxon>Kineosporiales</taxon>
        <taxon>Kineosporiaceae</taxon>
    </lineage>
</organism>
<proteinExistence type="predicted"/>
<evidence type="ECO:0000313" key="1">
    <source>
        <dbReference type="EMBL" id="GMA87754.1"/>
    </source>
</evidence>
<evidence type="ECO:0000313" key="2">
    <source>
        <dbReference type="Proteomes" id="UP001157017"/>
    </source>
</evidence>
<sequence length="64" mass="7370">MVAVQATGRALPRERRTLRVETATGWQTLPVVYWGDPHRLVRDREALGAAWLAHRGPAWRPRTR</sequence>
<protein>
    <submittedName>
        <fullName evidence="1">Uncharacterized protein</fullName>
    </submittedName>
</protein>